<dbReference type="EMBL" id="BMGR01000004">
    <property type="protein sequence ID" value="GGF98102.1"/>
    <property type="molecule type" value="Genomic_DNA"/>
</dbReference>
<organism evidence="7 8">
    <name type="scientific">Paenibacillus abyssi</name>
    <dbReference type="NCBI Taxonomy" id="1340531"/>
    <lineage>
        <taxon>Bacteria</taxon>
        <taxon>Bacillati</taxon>
        <taxon>Bacillota</taxon>
        <taxon>Bacilli</taxon>
        <taxon>Bacillales</taxon>
        <taxon>Paenibacillaceae</taxon>
        <taxon>Paenibacillus</taxon>
    </lineage>
</organism>
<name>A0A917FSJ4_9BACL</name>
<dbReference type="Proteomes" id="UP000644756">
    <property type="component" value="Unassembled WGS sequence"/>
</dbReference>
<dbReference type="SUPFAM" id="SSF53850">
    <property type="entry name" value="Periplasmic binding protein-like II"/>
    <property type="match status" value="1"/>
</dbReference>
<evidence type="ECO:0000256" key="4">
    <source>
        <dbReference type="ARBA" id="ARBA00022729"/>
    </source>
</evidence>
<dbReference type="RefSeq" id="WP_188530363.1">
    <property type="nucleotide sequence ID" value="NZ_BMGR01000004.1"/>
</dbReference>
<accession>A0A917FSJ4</accession>
<keyword evidence="3" id="KW-0813">Transport</keyword>
<gene>
    <name evidence="7" type="ORF">GCM10010916_14160</name>
</gene>
<evidence type="ECO:0000313" key="8">
    <source>
        <dbReference type="Proteomes" id="UP000644756"/>
    </source>
</evidence>
<reference evidence="7" key="1">
    <citation type="journal article" date="2014" name="Int. J. Syst. Evol. Microbiol.">
        <title>Complete genome sequence of Corynebacterium casei LMG S-19264T (=DSM 44701T), isolated from a smear-ripened cheese.</title>
        <authorList>
            <consortium name="US DOE Joint Genome Institute (JGI-PGF)"/>
            <person name="Walter F."/>
            <person name="Albersmeier A."/>
            <person name="Kalinowski J."/>
            <person name="Ruckert C."/>
        </authorList>
    </citation>
    <scope>NUCLEOTIDE SEQUENCE</scope>
    <source>
        <strain evidence="7">CGMCC 1.12987</strain>
    </source>
</reference>
<evidence type="ECO:0000313" key="7">
    <source>
        <dbReference type="EMBL" id="GGF98102.1"/>
    </source>
</evidence>
<keyword evidence="4 6" id="KW-0732">Signal</keyword>
<comment type="subcellular location">
    <subcellularLocation>
        <location evidence="1">Cell envelope</location>
    </subcellularLocation>
</comment>
<dbReference type="GO" id="GO:0030313">
    <property type="term" value="C:cell envelope"/>
    <property type="evidence" value="ECO:0007669"/>
    <property type="project" value="UniProtKB-SubCell"/>
</dbReference>
<feature type="signal peptide" evidence="6">
    <location>
        <begin position="1"/>
        <end position="29"/>
    </location>
</feature>
<sequence length="464" mass="52131">MRKTFTLILVVVMSLTLVLAGCSSGNGNAGSSNQNQAPASTPDAEGATNQTNEQAEAPKETVTLKWGTWMGEEEAKQIIEAFEATHPHIKIETDPAVTWPWNEKLAAVAAAGQLPDVTWTFGVPVAAANGWLEDLAPYLAADPDFQAGNTFKNLDDTANYNGKQYALPHTLLMFGVFLNLDLFEKENIPVPPANWTVDDMREAAVALTKYNDNQFGMANLKGMRETLSSAFDPSLGWNTWDGEKFNFTSPAFKEAVTYIDELLYSDKVSLDIYKQEEKEQWYGKDKNPWMLGKIGMQYDGTWLINGSIQDAKFKWDIRPLPGDDGQRIPLITDYVGITKSSQHKEEAFEFVKWLTYSKEGWMERMKPEWPLGTIPLINDEEVWNAYLGREDMPAGMQDLIAMIPEGFADPIKWLPGYIDGLGIYHETFKQIDERQAKLEDVAPDLEKRMNDAYKTALDQLNAVQ</sequence>
<dbReference type="PANTHER" id="PTHR43649:SF31">
    <property type="entry name" value="SN-GLYCEROL-3-PHOSPHATE-BINDING PERIPLASMIC PROTEIN UGPB"/>
    <property type="match status" value="1"/>
</dbReference>
<proteinExistence type="inferred from homology"/>
<dbReference type="AlphaFoldDB" id="A0A917FSJ4"/>
<comment type="similarity">
    <text evidence="2">Belongs to the bacterial solute-binding protein 1 family.</text>
</comment>
<dbReference type="CDD" id="cd13585">
    <property type="entry name" value="PBP2_TMBP_like"/>
    <property type="match status" value="1"/>
</dbReference>
<evidence type="ECO:0000256" key="2">
    <source>
        <dbReference type="ARBA" id="ARBA00008520"/>
    </source>
</evidence>
<dbReference type="InterPro" id="IPR050490">
    <property type="entry name" value="Bact_solute-bd_prot1"/>
</dbReference>
<feature type="compositionally biased region" description="Low complexity" evidence="5">
    <location>
        <begin position="28"/>
        <end position="37"/>
    </location>
</feature>
<dbReference type="Pfam" id="PF01547">
    <property type="entry name" value="SBP_bac_1"/>
    <property type="match status" value="1"/>
</dbReference>
<dbReference type="PANTHER" id="PTHR43649">
    <property type="entry name" value="ARABINOSE-BINDING PROTEIN-RELATED"/>
    <property type="match status" value="1"/>
</dbReference>
<reference evidence="7" key="2">
    <citation type="submission" date="2020-09" db="EMBL/GenBank/DDBJ databases">
        <authorList>
            <person name="Sun Q."/>
            <person name="Zhou Y."/>
        </authorList>
    </citation>
    <scope>NUCLEOTIDE SEQUENCE</scope>
    <source>
        <strain evidence="7">CGMCC 1.12987</strain>
    </source>
</reference>
<feature type="chain" id="PRO_5037862059" evidence="6">
    <location>
        <begin position="30"/>
        <end position="464"/>
    </location>
</feature>
<keyword evidence="8" id="KW-1185">Reference proteome</keyword>
<dbReference type="Gene3D" id="3.40.190.10">
    <property type="entry name" value="Periplasmic binding protein-like II"/>
    <property type="match status" value="1"/>
</dbReference>
<evidence type="ECO:0000256" key="3">
    <source>
        <dbReference type="ARBA" id="ARBA00022448"/>
    </source>
</evidence>
<evidence type="ECO:0000256" key="1">
    <source>
        <dbReference type="ARBA" id="ARBA00004196"/>
    </source>
</evidence>
<evidence type="ECO:0000256" key="5">
    <source>
        <dbReference type="SAM" id="MobiDB-lite"/>
    </source>
</evidence>
<evidence type="ECO:0000256" key="6">
    <source>
        <dbReference type="SAM" id="SignalP"/>
    </source>
</evidence>
<dbReference type="InterPro" id="IPR006059">
    <property type="entry name" value="SBP"/>
</dbReference>
<comment type="caution">
    <text evidence="7">The sequence shown here is derived from an EMBL/GenBank/DDBJ whole genome shotgun (WGS) entry which is preliminary data.</text>
</comment>
<dbReference type="PROSITE" id="PS51257">
    <property type="entry name" value="PROKAR_LIPOPROTEIN"/>
    <property type="match status" value="1"/>
</dbReference>
<protein>
    <submittedName>
        <fullName evidence="7">Sugar ABC transporter substrate-binding protein</fullName>
    </submittedName>
</protein>
<feature type="region of interest" description="Disordered" evidence="5">
    <location>
        <begin position="28"/>
        <end position="59"/>
    </location>
</feature>